<proteinExistence type="inferred from homology"/>
<evidence type="ECO:0000256" key="4">
    <source>
        <dbReference type="ARBA" id="ARBA00022692"/>
    </source>
</evidence>
<dbReference type="Proteomes" id="UP000028725">
    <property type="component" value="Unassembled WGS sequence"/>
</dbReference>
<dbReference type="PANTHER" id="PTHR30558:SF7">
    <property type="entry name" value="TOL-PAL SYSTEM PROTEIN TOLR"/>
    <property type="match status" value="1"/>
</dbReference>
<feature type="transmembrane region" description="Helical" evidence="8">
    <location>
        <begin position="20"/>
        <end position="39"/>
    </location>
</feature>
<reference evidence="9 10" key="1">
    <citation type="submission" date="2014-04" db="EMBL/GenBank/DDBJ databases">
        <title>Genome assembly of Hyalangium minutum DSM 14724.</title>
        <authorList>
            <person name="Sharma G."/>
            <person name="Subramanian S."/>
        </authorList>
    </citation>
    <scope>NUCLEOTIDE SEQUENCE [LARGE SCALE GENOMIC DNA]</scope>
    <source>
        <strain evidence="9 10">DSM 14724</strain>
    </source>
</reference>
<dbReference type="PATRIC" id="fig|394096.3.peg.6472"/>
<evidence type="ECO:0000256" key="1">
    <source>
        <dbReference type="ARBA" id="ARBA00004162"/>
    </source>
</evidence>
<dbReference type="GO" id="GO:0015031">
    <property type="term" value="P:protein transport"/>
    <property type="evidence" value="ECO:0007669"/>
    <property type="project" value="UniProtKB-KW"/>
</dbReference>
<keyword evidence="5 8" id="KW-1133">Transmembrane helix</keyword>
<dbReference type="Pfam" id="PF02472">
    <property type="entry name" value="ExbD"/>
    <property type="match status" value="1"/>
</dbReference>
<keyword evidence="6 8" id="KW-0472">Membrane</keyword>
<evidence type="ECO:0000313" key="9">
    <source>
        <dbReference type="EMBL" id="KFE64343.1"/>
    </source>
</evidence>
<evidence type="ECO:0000313" key="10">
    <source>
        <dbReference type="Proteomes" id="UP000028725"/>
    </source>
</evidence>
<sequence length="139" mass="14919">MGMTGGSGGSGMKSEINVTPLVDVVLVLLIIFMVVTPLMQRGKAVALPKASHSSEKGETDPLVVSVTVDEKLYVESELSPDAEHFKERMQEELRTQPSRRVLLKADQALACAQVQKVMALIRTSGAKTMGLGVDELKAP</sequence>
<name>A0A085W9I0_9BACT</name>
<dbReference type="InterPro" id="IPR003400">
    <property type="entry name" value="ExbD"/>
</dbReference>
<dbReference type="GO" id="GO:0022857">
    <property type="term" value="F:transmembrane transporter activity"/>
    <property type="evidence" value="ECO:0007669"/>
    <property type="project" value="InterPro"/>
</dbReference>
<dbReference type="PANTHER" id="PTHR30558">
    <property type="entry name" value="EXBD MEMBRANE COMPONENT OF PMF-DRIVEN MACROMOLECULE IMPORT SYSTEM"/>
    <property type="match status" value="1"/>
</dbReference>
<evidence type="ECO:0000256" key="8">
    <source>
        <dbReference type="SAM" id="Phobius"/>
    </source>
</evidence>
<keyword evidence="10" id="KW-1185">Reference proteome</keyword>
<dbReference type="GO" id="GO:0005886">
    <property type="term" value="C:plasma membrane"/>
    <property type="evidence" value="ECO:0007669"/>
    <property type="project" value="UniProtKB-SubCell"/>
</dbReference>
<protein>
    <submittedName>
        <fullName evidence="9">Biopolymer transport protein ExbD/TolR</fullName>
    </submittedName>
</protein>
<keyword evidence="7" id="KW-0653">Protein transport</keyword>
<comment type="similarity">
    <text evidence="2 7">Belongs to the ExbD/TolR family.</text>
</comment>
<accession>A0A085W9I0</accession>
<comment type="caution">
    <text evidence="9">The sequence shown here is derived from an EMBL/GenBank/DDBJ whole genome shotgun (WGS) entry which is preliminary data.</text>
</comment>
<evidence type="ECO:0000256" key="7">
    <source>
        <dbReference type="RuleBase" id="RU003879"/>
    </source>
</evidence>
<organism evidence="9 10">
    <name type="scientific">Hyalangium minutum</name>
    <dbReference type="NCBI Taxonomy" id="394096"/>
    <lineage>
        <taxon>Bacteria</taxon>
        <taxon>Pseudomonadati</taxon>
        <taxon>Myxococcota</taxon>
        <taxon>Myxococcia</taxon>
        <taxon>Myxococcales</taxon>
        <taxon>Cystobacterineae</taxon>
        <taxon>Archangiaceae</taxon>
        <taxon>Hyalangium</taxon>
    </lineage>
</organism>
<evidence type="ECO:0000256" key="3">
    <source>
        <dbReference type="ARBA" id="ARBA00022475"/>
    </source>
</evidence>
<keyword evidence="3" id="KW-1003">Cell membrane</keyword>
<keyword evidence="4 7" id="KW-0812">Transmembrane</keyword>
<dbReference type="Gene3D" id="3.30.420.270">
    <property type="match status" value="1"/>
</dbReference>
<dbReference type="OrthoDB" id="9798629at2"/>
<gene>
    <name evidence="9" type="ORF">DB31_2137</name>
</gene>
<evidence type="ECO:0000256" key="2">
    <source>
        <dbReference type="ARBA" id="ARBA00005811"/>
    </source>
</evidence>
<evidence type="ECO:0000256" key="5">
    <source>
        <dbReference type="ARBA" id="ARBA00022989"/>
    </source>
</evidence>
<keyword evidence="7" id="KW-0813">Transport</keyword>
<evidence type="ECO:0000256" key="6">
    <source>
        <dbReference type="ARBA" id="ARBA00023136"/>
    </source>
</evidence>
<dbReference type="AlphaFoldDB" id="A0A085W9I0"/>
<dbReference type="EMBL" id="JMCB01000014">
    <property type="protein sequence ID" value="KFE64343.1"/>
    <property type="molecule type" value="Genomic_DNA"/>
</dbReference>
<dbReference type="STRING" id="394096.DB31_2137"/>
<comment type="subcellular location">
    <subcellularLocation>
        <location evidence="1">Cell membrane</location>
        <topology evidence="1">Single-pass membrane protein</topology>
    </subcellularLocation>
    <subcellularLocation>
        <location evidence="7">Cell membrane</location>
        <topology evidence="7">Single-pass type II membrane protein</topology>
    </subcellularLocation>
</comment>